<comment type="catalytic activity">
    <reaction evidence="1">
        <text>S-ubiquitinyl-[E2 ubiquitin-conjugating enzyme]-L-cysteine + [acceptor protein]-L-lysine = [E2 ubiquitin-conjugating enzyme]-L-cysteine + N(6)-ubiquitinyl-[acceptor protein]-L-lysine.</text>
        <dbReference type="EC" id="2.3.2.26"/>
    </reaction>
</comment>
<evidence type="ECO:0000313" key="10">
    <source>
        <dbReference type="RefSeq" id="XP_033533796.1"/>
    </source>
</evidence>
<name>A0A6G1G226_9PEZI</name>
<evidence type="ECO:0000313" key="9">
    <source>
        <dbReference type="Proteomes" id="UP000504638"/>
    </source>
</evidence>
<dbReference type="CDD" id="cd00078">
    <property type="entry name" value="HECTc"/>
    <property type="match status" value="1"/>
</dbReference>
<dbReference type="GO" id="GO:0006511">
    <property type="term" value="P:ubiquitin-dependent protein catabolic process"/>
    <property type="evidence" value="ECO:0007669"/>
    <property type="project" value="TreeGrafter"/>
</dbReference>
<keyword evidence="4 5" id="KW-0833">Ubl conjugation pathway</keyword>
<dbReference type="CDD" id="cd23767">
    <property type="entry name" value="IQCD"/>
    <property type="match status" value="1"/>
</dbReference>
<dbReference type="Pfam" id="PF00632">
    <property type="entry name" value="HECT"/>
    <property type="match status" value="1"/>
</dbReference>
<protein>
    <recommendedName>
        <fullName evidence="2">HECT-type E3 ubiquitin transferase</fullName>
        <ecNumber evidence="2">2.3.2.26</ecNumber>
    </recommendedName>
</protein>
<dbReference type="InterPro" id="IPR035983">
    <property type="entry name" value="Hect_E3_ubiquitin_ligase"/>
</dbReference>
<evidence type="ECO:0000256" key="2">
    <source>
        <dbReference type="ARBA" id="ARBA00012485"/>
    </source>
</evidence>
<dbReference type="FunFam" id="3.30.2410.10:FF:000044">
    <property type="entry name" value="Uncharacterized protein"/>
    <property type="match status" value="1"/>
</dbReference>
<dbReference type="InterPro" id="IPR000569">
    <property type="entry name" value="HECT_dom"/>
</dbReference>
<evidence type="ECO:0000256" key="6">
    <source>
        <dbReference type="SAM" id="MobiDB-lite"/>
    </source>
</evidence>
<dbReference type="EMBL" id="ML975158">
    <property type="protein sequence ID" value="KAF1812165.1"/>
    <property type="molecule type" value="Genomic_DNA"/>
</dbReference>
<dbReference type="SMART" id="SM00119">
    <property type="entry name" value="HECTc"/>
    <property type="match status" value="1"/>
</dbReference>
<dbReference type="GeneID" id="54423109"/>
<evidence type="ECO:0000256" key="4">
    <source>
        <dbReference type="ARBA" id="ARBA00022786"/>
    </source>
</evidence>
<dbReference type="InterPro" id="IPR044611">
    <property type="entry name" value="E3A/B/C-like"/>
</dbReference>
<dbReference type="PANTHER" id="PTHR45700">
    <property type="entry name" value="UBIQUITIN-PROTEIN LIGASE E3C"/>
    <property type="match status" value="1"/>
</dbReference>
<dbReference type="PROSITE" id="PS50237">
    <property type="entry name" value="HECT"/>
    <property type="match status" value="1"/>
</dbReference>
<dbReference type="Proteomes" id="UP000504638">
    <property type="component" value="Unplaced"/>
</dbReference>
<keyword evidence="9" id="KW-1185">Reference proteome</keyword>
<dbReference type="OrthoDB" id="8068875at2759"/>
<dbReference type="GO" id="GO:0000209">
    <property type="term" value="P:protein polyubiquitination"/>
    <property type="evidence" value="ECO:0007669"/>
    <property type="project" value="InterPro"/>
</dbReference>
<gene>
    <name evidence="8 10" type="ORF">P152DRAFT_507539</name>
</gene>
<evidence type="ECO:0000313" key="8">
    <source>
        <dbReference type="EMBL" id="KAF1812165.1"/>
    </source>
</evidence>
<evidence type="ECO:0000256" key="5">
    <source>
        <dbReference type="PROSITE-ProRule" id="PRU00104"/>
    </source>
</evidence>
<keyword evidence="3" id="KW-0808">Transferase</keyword>
<dbReference type="RefSeq" id="XP_033533796.1">
    <property type="nucleotide sequence ID" value="XM_033682539.1"/>
</dbReference>
<feature type="active site" description="Glycyl thioester intermediate" evidence="5">
    <location>
        <position position="1155"/>
    </location>
</feature>
<dbReference type="GO" id="GO:0061630">
    <property type="term" value="F:ubiquitin protein ligase activity"/>
    <property type="evidence" value="ECO:0007669"/>
    <property type="project" value="UniProtKB-EC"/>
</dbReference>
<proteinExistence type="predicted"/>
<dbReference type="AlphaFoldDB" id="A0A6G1G226"/>
<reference evidence="8 10" key="1">
    <citation type="submission" date="2020-01" db="EMBL/GenBank/DDBJ databases">
        <authorList>
            <consortium name="DOE Joint Genome Institute"/>
            <person name="Haridas S."/>
            <person name="Albert R."/>
            <person name="Binder M."/>
            <person name="Bloem J."/>
            <person name="Labutti K."/>
            <person name="Salamov A."/>
            <person name="Andreopoulos B."/>
            <person name="Baker S.E."/>
            <person name="Barry K."/>
            <person name="Bills G."/>
            <person name="Bluhm B.H."/>
            <person name="Cannon C."/>
            <person name="Castanera R."/>
            <person name="Culley D.E."/>
            <person name="Daum C."/>
            <person name="Ezra D."/>
            <person name="Gonzalez J.B."/>
            <person name="Henrissat B."/>
            <person name="Kuo A."/>
            <person name="Liang C."/>
            <person name="Lipzen A."/>
            <person name="Lutzoni F."/>
            <person name="Magnuson J."/>
            <person name="Mondo S."/>
            <person name="Nolan M."/>
            <person name="Ohm R."/>
            <person name="Pangilinan J."/>
            <person name="Park H.-J."/>
            <person name="Ramirez L."/>
            <person name="Alfaro M."/>
            <person name="Sun H."/>
            <person name="Tritt A."/>
            <person name="Yoshinaga Y."/>
            <person name="Zwiers L.-H."/>
            <person name="Turgeon B.G."/>
            <person name="Goodwin S.B."/>
            <person name="Spatafora J.W."/>
            <person name="Crous P.W."/>
            <person name="Grigoriev I.V."/>
        </authorList>
    </citation>
    <scope>NUCLEOTIDE SEQUENCE</scope>
    <source>
        <strain evidence="8 10">CBS 781.70</strain>
    </source>
</reference>
<evidence type="ECO:0000256" key="3">
    <source>
        <dbReference type="ARBA" id="ARBA00022679"/>
    </source>
</evidence>
<dbReference type="Gene3D" id="3.30.2410.10">
    <property type="entry name" value="Hect, E3 ligase catalytic domain"/>
    <property type="match status" value="1"/>
</dbReference>
<sequence>MHPTFTGSGRRPRQVNLSGRNTNPFAATPGFGAPGGSALASAEQARIQRQRERDRQNAVSRIQRVWRGHTSRRAAKERLREEYDGTIWTNDPAEWESVTLSQLNRLMLFWNCFETADISRLIRFMSEGLHDSHDKPLTRPLKFALFRLQKLILDGLMRFVKRQRYHDMHVLLSAASTLATRIPAENATLADEYYKTMAAVEEILDSEDLQSLREGLFFNAVALPLRQMNAQTLEVYAAFALEYLSSTKMTENPQLRDWLNRLSGSVNYKLLASALSSTVDVSGWTRYLQLADIDRRLNLLSLFIYFHRQTHDFRNAHAYTSNEDFVSVVSNLLLSVADHPILLEFRRFAHETDRSQSPSPAKEKISFQFYRDQVLSLVNQESISGLLSNTSASFDGSKFKSAADTVASNARRFAAFALALIRIFPKRADEIRMWLYLGSGSIAADDGSRRDLPAIKYFWSATKHTHIFKQISKEPRTAIPLLKSQSTRFESQEQIDQRLADEWRVILIFMELYIFVLKIMDDEEFFSTGYSEPKWSNKSSGPGRDMALALDEVRDLTIFLKNLGFALNFYAKDIEDVIEHNEDELNLGLFFGIGSAQPPASSSKSTGPSSKRPASGISDFSLEHIRGLVTALLRMLYERDSRRNFLKKGHWLMTSKFDMSGFISSVVLEEENRHQIESDDEDDLQFGDDEIHANHLIGTARTQRTIQQERLKRQQRKASKRRYLQAVTPRLEILQNMPFFTPFTTRVQIFREFVTLDKHKRRNGYVDAESWRMAVTHGMFRDETIERHHARIRREHEFEDAYDQFYPLKDGLKEPIQITFVDQFGSVEAGIDGGGVTKEFLTSVTSQAFRNEERPHLFIENDQHLLHPNPVSLEERKAHLRAMGVPEGSSDYRAEISELLQHYEFLGRIIGKCLYEGILIDVNFAGFFLLKWALTGGSGLAPKESGYRANLNDLRELDESLYQGLLQLKNYRGNVEEFSLNFTITDEISVSGKAQAIERELKPGGSDIPVTNQNRLEYISYVARHRLQVQPGPQTNAFLRGLSTIIQPSWLGMFNQAELQTLLGGTSSSIDISDLRRNTLYGGVYVIGDDGLEHPTVELFWKVMQDLSDGERRAVLKFVTSTPNAPLLGFGSLNPRFSIRDSGDDQDRLPSTSTCVNLLKLPRYASEQTMKEKVLYAAFSGAGFDLS</sequence>
<dbReference type="EC" id="2.3.2.26" evidence="2"/>
<organism evidence="8">
    <name type="scientific">Eremomyces bilateralis CBS 781.70</name>
    <dbReference type="NCBI Taxonomy" id="1392243"/>
    <lineage>
        <taxon>Eukaryota</taxon>
        <taxon>Fungi</taxon>
        <taxon>Dikarya</taxon>
        <taxon>Ascomycota</taxon>
        <taxon>Pezizomycotina</taxon>
        <taxon>Dothideomycetes</taxon>
        <taxon>Dothideomycetes incertae sedis</taxon>
        <taxon>Eremomycetales</taxon>
        <taxon>Eremomycetaceae</taxon>
        <taxon>Eremomyces</taxon>
    </lineage>
</organism>
<accession>A0A6G1G226</accession>
<evidence type="ECO:0000259" key="7">
    <source>
        <dbReference type="PROSITE" id="PS50237"/>
    </source>
</evidence>
<reference evidence="10" key="2">
    <citation type="submission" date="2020-04" db="EMBL/GenBank/DDBJ databases">
        <authorList>
            <consortium name="NCBI Genome Project"/>
        </authorList>
    </citation>
    <scope>NUCLEOTIDE SEQUENCE</scope>
    <source>
        <strain evidence="10">CBS 781.70</strain>
    </source>
</reference>
<dbReference type="Gene3D" id="3.90.1750.10">
    <property type="entry name" value="Hect, E3 ligase catalytic domains"/>
    <property type="match status" value="1"/>
</dbReference>
<dbReference type="Gene3D" id="3.30.2160.10">
    <property type="entry name" value="Hect, E3 ligase catalytic domain"/>
    <property type="match status" value="1"/>
</dbReference>
<dbReference type="SUPFAM" id="SSF56204">
    <property type="entry name" value="Hect, E3 ligase catalytic domain"/>
    <property type="match status" value="1"/>
</dbReference>
<dbReference type="PROSITE" id="PS50096">
    <property type="entry name" value="IQ"/>
    <property type="match status" value="1"/>
</dbReference>
<feature type="region of interest" description="Disordered" evidence="6">
    <location>
        <begin position="1"/>
        <end position="40"/>
    </location>
</feature>
<dbReference type="PANTHER" id="PTHR45700:SF2">
    <property type="entry name" value="UBIQUITIN-PROTEIN LIGASE E3C"/>
    <property type="match status" value="1"/>
</dbReference>
<evidence type="ECO:0000256" key="1">
    <source>
        <dbReference type="ARBA" id="ARBA00000885"/>
    </source>
</evidence>
<feature type="domain" description="HECT" evidence="7">
    <location>
        <begin position="808"/>
        <end position="1187"/>
    </location>
</feature>
<dbReference type="FunFam" id="3.30.2160.10:FF:000002">
    <property type="entry name" value="Putative Ubiquitin-protein ligase E3C"/>
    <property type="match status" value="1"/>
</dbReference>
<feature type="compositionally biased region" description="Low complexity" evidence="6">
    <location>
        <begin position="24"/>
        <end position="40"/>
    </location>
</feature>
<reference evidence="10" key="3">
    <citation type="submission" date="2025-04" db="UniProtKB">
        <authorList>
            <consortium name="RefSeq"/>
        </authorList>
    </citation>
    <scope>IDENTIFICATION</scope>
    <source>
        <strain evidence="10">CBS 781.70</strain>
    </source>
</reference>